<dbReference type="SMART" id="SM00091">
    <property type="entry name" value="PAS"/>
    <property type="match status" value="2"/>
</dbReference>
<evidence type="ECO:0000256" key="1">
    <source>
        <dbReference type="ARBA" id="ARBA00004370"/>
    </source>
</evidence>
<dbReference type="InterPro" id="IPR029150">
    <property type="entry name" value="dCache_3"/>
</dbReference>
<dbReference type="GO" id="GO:0005524">
    <property type="term" value="F:ATP binding"/>
    <property type="evidence" value="ECO:0007669"/>
    <property type="project" value="UniProtKB-KW"/>
</dbReference>
<protein>
    <submittedName>
        <fullName evidence="13">EAL domain-containing protein</fullName>
    </submittedName>
</protein>
<evidence type="ECO:0000256" key="8">
    <source>
        <dbReference type="SAM" id="Phobius"/>
    </source>
</evidence>
<dbReference type="Pfam" id="PF00563">
    <property type="entry name" value="EAL"/>
    <property type="match status" value="1"/>
</dbReference>
<dbReference type="SMART" id="SM00267">
    <property type="entry name" value="GGDEF"/>
    <property type="match status" value="1"/>
</dbReference>
<dbReference type="InterPro" id="IPR029787">
    <property type="entry name" value="Nucleotide_cyclase"/>
</dbReference>
<dbReference type="InterPro" id="IPR001610">
    <property type="entry name" value="PAC"/>
</dbReference>
<dbReference type="Pfam" id="PF13426">
    <property type="entry name" value="PAS_9"/>
    <property type="match status" value="1"/>
</dbReference>
<dbReference type="InterPro" id="IPR000160">
    <property type="entry name" value="GGDEF_dom"/>
</dbReference>
<keyword evidence="8" id="KW-0812">Transmembrane</keyword>
<accession>A0A4R1B7R5</accession>
<gene>
    <name evidence="13" type="ORF">EZJ19_13275</name>
</gene>
<evidence type="ECO:0000256" key="2">
    <source>
        <dbReference type="ARBA" id="ARBA00022553"/>
    </source>
</evidence>
<keyword evidence="8" id="KW-0472">Membrane</keyword>
<dbReference type="InterPro" id="IPR000014">
    <property type="entry name" value="PAS"/>
</dbReference>
<sequence>MLGAERKLITWLAAAVLALAGLLYGLYLRQVGQRLDIGAAQAMAAYAGVLQGYNEFADVTARWLLQDAGNADLVHDLFGRRPDAAGLLYRRLYPMYESLRAKQVRQLHFIDREGYSRLRMHAPDLYGDKIADLRPLVASVLATGQPRTGFEYGRVFSGFRFVYPVYTGERVAGAMEISLSFTAIRRLMGKTLPEGTTVRFLLRRDELAQALASGEDRSGMLALMKSMYLVSPINDGYLTEDLVHPLFGEAAEPLPGYAGRLERVIGGDAAVAAGMATGAEFSRHACLALDDCYLVNFLPVREAGGALAAYVVAYGPDVGQVSRVAFLSGTFLFGALSVLGLGFLGVSGLRARSRMRAISEHVGKGIYVIDRAGVVTYANPAVQAILGYRPDELVGQHAHDLLHLESDHMAVPAADCPIVRVTLNGGNYVSSAETFRCKDGTTVPVEVTASPIRELGEISGVVTVFSDIRERLAVESKLRQSDAAINQTVEGVMITDARNRVVAVNHAFTRMTGYTESDIVGMEPKLLRSGRHTPEFFRAMWASIAETGYWQGEVYNRRKNGSLFPAWLSIAAILDDEGRATSYVAVFNDISDIKEKEAKLDFLAHHDQLTGLPNRALFGDRLEHAIARAARNRRHLAVMFMDLDRFKQVNDSLGHDAGDRLLVDCAARLTACIREEDTLARQGGDEFVILVEDLGDGRDAAQVADKLIAALRPAFAVQGHSVYVGGSVGISLYPDDGVDVPTLLRHADASMYLAKQAGGNTYRFSNPSLARDAAERLVLEAELRRALAEDELVLHYQPKVELGSGRILAFEALLRWRHPGRGMLSPAAFLHVASEAGMMHDIGRWVMRVAAAQAAAWHAAGLGAAVSVNVDGSQLSGDRLGELVREVLRETGLDAAQLGLEITETAIMEQPAGVLAKLSQLRDLGVKLYIDDFGTGHSSLARLKQLPISVLKVDAAFVRDIVDDVSDRAIVRATVALGHELGLRVLAEGVETVEQLHLLREMGCDSAQGYHLSRPIPAAEATALLQAGGSLPL</sequence>
<dbReference type="GO" id="GO:0016020">
    <property type="term" value="C:membrane"/>
    <property type="evidence" value="ECO:0007669"/>
    <property type="project" value="UniProtKB-SubCell"/>
</dbReference>
<dbReference type="SUPFAM" id="SSF141868">
    <property type="entry name" value="EAL domain-like"/>
    <property type="match status" value="1"/>
</dbReference>
<keyword evidence="3" id="KW-0808">Transferase</keyword>
<dbReference type="Gene3D" id="3.20.20.450">
    <property type="entry name" value="EAL domain"/>
    <property type="match status" value="1"/>
</dbReference>
<dbReference type="InterPro" id="IPR043128">
    <property type="entry name" value="Rev_trsase/Diguanyl_cyclase"/>
</dbReference>
<evidence type="ECO:0000259" key="11">
    <source>
        <dbReference type="PROSITE" id="PS50883"/>
    </source>
</evidence>
<organism evidence="13 14">
    <name type="scientific">Parasulfuritortus cantonensis</name>
    <dbReference type="NCBI Taxonomy" id="2528202"/>
    <lineage>
        <taxon>Bacteria</taxon>
        <taxon>Pseudomonadati</taxon>
        <taxon>Pseudomonadota</taxon>
        <taxon>Betaproteobacteria</taxon>
        <taxon>Nitrosomonadales</taxon>
        <taxon>Thiobacillaceae</taxon>
        <taxon>Parasulfuritortus</taxon>
    </lineage>
</organism>
<dbReference type="CDD" id="cd01949">
    <property type="entry name" value="GGDEF"/>
    <property type="match status" value="1"/>
</dbReference>
<dbReference type="InterPro" id="IPR013767">
    <property type="entry name" value="PAS_fold"/>
</dbReference>
<evidence type="ECO:0000313" key="13">
    <source>
        <dbReference type="EMBL" id="TCJ11933.1"/>
    </source>
</evidence>
<feature type="domain" description="EAL" evidence="11">
    <location>
        <begin position="776"/>
        <end position="1029"/>
    </location>
</feature>
<dbReference type="FunFam" id="3.30.70.270:FF:000001">
    <property type="entry name" value="Diguanylate cyclase domain protein"/>
    <property type="match status" value="1"/>
</dbReference>
<dbReference type="Pfam" id="PF00990">
    <property type="entry name" value="GGDEF"/>
    <property type="match status" value="1"/>
</dbReference>
<keyword evidence="14" id="KW-1185">Reference proteome</keyword>
<feature type="transmembrane region" description="Helical" evidence="8">
    <location>
        <begin position="324"/>
        <end position="346"/>
    </location>
</feature>
<feature type="domain" description="PAC" evidence="10">
    <location>
        <begin position="550"/>
        <end position="602"/>
    </location>
</feature>
<keyword evidence="6" id="KW-0067">ATP-binding</keyword>
<dbReference type="PANTHER" id="PTHR44757:SF2">
    <property type="entry name" value="BIOFILM ARCHITECTURE MAINTENANCE PROTEIN MBAA"/>
    <property type="match status" value="1"/>
</dbReference>
<evidence type="ECO:0000259" key="12">
    <source>
        <dbReference type="PROSITE" id="PS50887"/>
    </source>
</evidence>
<dbReference type="InterPro" id="IPR029151">
    <property type="entry name" value="Sensor-like_sf"/>
</dbReference>
<dbReference type="PROSITE" id="PS50887">
    <property type="entry name" value="GGDEF"/>
    <property type="match status" value="1"/>
</dbReference>
<dbReference type="CDD" id="cd01948">
    <property type="entry name" value="EAL"/>
    <property type="match status" value="1"/>
</dbReference>
<dbReference type="PROSITE" id="PS50112">
    <property type="entry name" value="PAS"/>
    <property type="match status" value="2"/>
</dbReference>
<keyword evidence="8" id="KW-1133">Transmembrane helix</keyword>
<dbReference type="GO" id="GO:0006355">
    <property type="term" value="P:regulation of DNA-templated transcription"/>
    <property type="evidence" value="ECO:0007669"/>
    <property type="project" value="InterPro"/>
</dbReference>
<evidence type="ECO:0000256" key="6">
    <source>
        <dbReference type="ARBA" id="ARBA00022840"/>
    </source>
</evidence>
<dbReference type="NCBIfam" id="TIGR00254">
    <property type="entry name" value="GGDEF"/>
    <property type="match status" value="1"/>
</dbReference>
<comment type="caution">
    <text evidence="13">The sequence shown here is derived from an EMBL/GenBank/DDBJ whole genome shotgun (WGS) entry which is preliminary data.</text>
</comment>
<dbReference type="SUPFAM" id="SSF103190">
    <property type="entry name" value="Sensory domain-like"/>
    <property type="match status" value="1"/>
</dbReference>
<dbReference type="GO" id="GO:0000160">
    <property type="term" value="P:phosphorelay signal transduction system"/>
    <property type="evidence" value="ECO:0007669"/>
    <property type="project" value="UniProtKB-KW"/>
</dbReference>
<dbReference type="Gene3D" id="3.30.450.20">
    <property type="entry name" value="PAS domain"/>
    <property type="match status" value="2"/>
</dbReference>
<dbReference type="Pfam" id="PF14827">
    <property type="entry name" value="dCache_3"/>
    <property type="match status" value="1"/>
</dbReference>
<dbReference type="CDD" id="cd00130">
    <property type="entry name" value="PAS"/>
    <property type="match status" value="2"/>
</dbReference>
<dbReference type="InterPro" id="IPR052155">
    <property type="entry name" value="Biofilm_reg_signaling"/>
</dbReference>
<evidence type="ECO:0000259" key="9">
    <source>
        <dbReference type="PROSITE" id="PS50112"/>
    </source>
</evidence>
<dbReference type="GO" id="GO:0016301">
    <property type="term" value="F:kinase activity"/>
    <property type="evidence" value="ECO:0007669"/>
    <property type="project" value="UniProtKB-KW"/>
</dbReference>
<proteinExistence type="predicted"/>
<dbReference type="SMART" id="SM00086">
    <property type="entry name" value="PAC"/>
    <property type="match status" value="2"/>
</dbReference>
<evidence type="ECO:0000313" key="14">
    <source>
        <dbReference type="Proteomes" id="UP000295443"/>
    </source>
</evidence>
<dbReference type="SUPFAM" id="SSF55785">
    <property type="entry name" value="PYP-like sensor domain (PAS domain)"/>
    <property type="match status" value="2"/>
</dbReference>
<keyword evidence="2" id="KW-0597">Phosphoprotein</keyword>
<evidence type="ECO:0000256" key="4">
    <source>
        <dbReference type="ARBA" id="ARBA00022741"/>
    </source>
</evidence>
<keyword evidence="7" id="KW-0902">Two-component regulatory system</keyword>
<dbReference type="InterPro" id="IPR035965">
    <property type="entry name" value="PAS-like_dom_sf"/>
</dbReference>
<dbReference type="InterPro" id="IPR000700">
    <property type="entry name" value="PAS-assoc_C"/>
</dbReference>
<keyword evidence="5" id="KW-0418">Kinase</keyword>
<dbReference type="AlphaFoldDB" id="A0A4R1B7R5"/>
<name>A0A4R1B7R5_9PROT</name>
<dbReference type="NCBIfam" id="TIGR00229">
    <property type="entry name" value="sensory_box"/>
    <property type="match status" value="2"/>
</dbReference>
<dbReference type="InterPro" id="IPR035919">
    <property type="entry name" value="EAL_sf"/>
</dbReference>
<keyword evidence="4" id="KW-0547">Nucleotide-binding</keyword>
<feature type="domain" description="PAS" evidence="9">
    <location>
        <begin position="484"/>
        <end position="521"/>
    </location>
</feature>
<dbReference type="PROSITE" id="PS50113">
    <property type="entry name" value="PAC"/>
    <property type="match status" value="2"/>
</dbReference>
<feature type="domain" description="GGDEF" evidence="12">
    <location>
        <begin position="634"/>
        <end position="767"/>
    </location>
</feature>
<evidence type="ECO:0000256" key="7">
    <source>
        <dbReference type="ARBA" id="ARBA00023012"/>
    </source>
</evidence>
<dbReference type="Pfam" id="PF00989">
    <property type="entry name" value="PAS"/>
    <property type="match status" value="1"/>
</dbReference>
<dbReference type="SMART" id="SM00052">
    <property type="entry name" value="EAL"/>
    <property type="match status" value="1"/>
</dbReference>
<reference evidence="13 14" key="1">
    <citation type="submission" date="2019-03" db="EMBL/GenBank/DDBJ databases">
        <title>Genome sequence of Thiobacillaceae bacterium LSR1, a sulfur-oxidizing bacterium isolated from freshwater sediment.</title>
        <authorList>
            <person name="Li S."/>
        </authorList>
    </citation>
    <scope>NUCLEOTIDE SEQUENCE [LARGE SCALE GENOMIC DNA]</scope>
    <source>
        <strain evidence="13 14">LSR1</strain>
    </source>
</reference>
<dbReference type="RefSeq" id="WP_131448359.1">
    <property type="nucleotide sequence ID" value="NZ_SJZB01000046.1"/>
</dbReference>
<dbReference type="SUPFAM" id="SSF55073">
    <property type="entry name" value="Nucleotide cyclase"/>
    <property type="match status" value="1"/>
</dbReference>
<dbReference type="Gene3D" id="3.30.70.270">
    <property type="match status" value="1"/>
</dbReference>
<dbReference type="OrthoDB" id="8588402at2"/>
<comment type="subcellular location">
    <subcellularLocation>
        <location evidence="1">Membrane</location>
    </subcellularLocation>
</comment>
<evidence type="ECO:0000256" key="5">
    <source>
        <dbReference type="ARBA" id="ARBA00022777"/>
    </source>
</evidence>
<evidence type="ECO:0000256" key="3">
    <source>
        <dbReference type="ARBA" id="ARBA00022679"/>
    </source>
</evidence>
<dbReference type="InterPro" id="IPR001633">
    <property type="entry name" value="EAL_dom"/>
</dbReference>
<dbReference type="EMBL" id="SJZB01000046">
    <property type="protein sequence ID" value="TCJ11933.1"/>
    <property type="molecule type" value="Genomic_DNA"/>
</dbReference>
<feature type="domain" description="PAS" evidence="9">
    <location>
        <begin position="351"/>
        <end position="406"/>
    </location>
</feature>
<dbReference type="PROSITE" id="PS50883">
    <property type="entry name" value="EAL"/>
    <property type="match status" value="1"/>
</dbReference>
<dbReference type="PANTHER" id="PTHR44757">
    <property type="entry name" value="DIGUANYLATE CYCLASE DGCP"/>
    <property type="match status" value="1"/>
</dbReference>
<dbReference type="Proteomes" id="UP000295443">
    <property type="component" value="Unassembled WGS sequence"/>
</dbReference>
<feature type="domain" description="PAC" evidence="10">
    <location>
        <begin position="428"/>
        <end position="480"/>
    </location>
</feature>
<evidence type="ECO:0000259" key="10">
    <source>
        <dbReference type="PROSITE" id="PS50113"/>
    </source>
</evidence>